<organism evidence="1">
    <name type="scientific">Rhizophora mucronata</name>
    <name type="common">Asiatic mangrove</name>
    <dbReference type="NCBI Taxonomy" id="61149"/>
    <lineage>
        <taxon>Eukaryota</taxon>
        <taxon>Viridiplantae</taxon>
        <taxon>Streptophyta</taxon>
        <taxon>Embryophyta</taxon>
        <taxon>Tracheophyta</taxon>
        <taxon>Spermatophyta</taxon>
        <taxon>Magnoliopsida</taxon>
        <taxon>eudicotyledons</taxon>
        <taxon>Gunneridae</taxon>
        <taxon>Pentapetalae</taxon>
        <taxon>rosids</taxon>
        <taxon>fabids</taxon>
        <taxon>Malpighiales</taxon>
        <taxon>Rhizophoraceae</taxon>
        <taxon>Rhizophora</taxon>
    </lineage>
</organism>
<name>A0A2P2NWU9_RHIMU</name>
<dbReference type="EMBL" id="GGEC01066405">
    <property type="protein sequence ID" value="MBX46889.1"/>
    <property type="molecule type" value="Transcribed_RNA"/>
</dbReference>
<dbReference type="AlphaFoldDB" id="A0A2P2NWU9"/>
<reference evidence="1" key="1">
    <citation type="submission" date="2018-02" db="EMBL/GenBank/DDBJ databases">
        <title>Rhizophora mucronata_Transcriptome.</title>
        <authorList>
            <person name="Meera S.P."/>
            <person name="Sreeshan A."/>
            <person name="Augustine A."/>
        </authorList>
    </citation>
    <scope>NUCLEOTIDE SEQUENCE</scope>
    <source>
        <tissue evidence="1">Leaf</tissue>
    </source>
</reference>
<accession>A0A2P2NWU9</accession>
<protein>
    <submittedName>
        <fullName evidence="1">Uncharacterized protein</fullName>
    </submittedName>
</protein>
<proteinExistence type="predicted"/>
<sequence length="37" mass="4459">MRKQPVKGTMLQHLKRETQISQRRFSDNKTLNWKCNG</sequence>
<evidence type="ECO:0000313" key="1">
    <source>
        <dbReference type="EMBL" id="MBX46889.1"/>
    </source>
</evidence>